<keyword evidence="3" id="KW-1185">Reference proteome</keyword>
<dbReference type="Proteomes" id="UP001501442">
    <property type="component" value="Unassembled WGS sequence"/>
</dbReference>
<feature type="compositionally biased region" description="Polar residues" evidence="1">
    <location>
        <begin position="65"/>
        <end position="77"/>
    </location>
</feature>
<evidence type="ECO:0000313" key="3">
    <source>
        <dbReference type="Proteomes" id="UP001501442"/>
    </source>
</evidence>
<gene>
    <name evidence="2" type="ORF">GCM10023196_001940</name>
</gene>
<dbReference type="EMBL" id="BAABHK010000001">
    <property type="protein sequence ID" value="GAA4619934.1"/>
    <property type="molecule type" value="Genomic_DNA"/>
</dbReference>
<evidence type="ECO:0000256" key="1">
    <source>
        <dbReference type="SAM" id="MobiDB-lite"/>
    </source>
</evidence>
<accession>A0ABP8U3X2</accession>
<evidence type="ECO:0000313" key="2">
    <source>
        <dbReference type="EMBL" id="GAA4619934.1"/>
    </source>
</evidence>
<protein>
    <submittedName>
        <fullName evidence="2">Uncharacterized protein</fullName>
    </submittedName>
</protein>
<feature type="region of interest" description="Disordered" evidence="1">
    <location>
        <begin position="1"/>
        <end position="77"/>
    </location>
</feature>
<feature type="compositionally biased region" description="Low complexity" evidence="1">
    <location>
        <begin position="20"/>
        <end position="31"/>
    </location>
</feature>
<comment type="caution">
    <text evidence="2">The sequence shown here is derived from an EMBL/GenBank/DDBJ whole genome shotgun (WGS) entry which is preliminary data.</text>
</comment>
<reference evidence="3" key="1">
    <citation type="journal article" date="2019" name="Int. J. Syst. Evol. Microbiol.">
        <title>The Global Catalogue of Microorganisms (GCM) 10K type strain sequencing project: providing services to taxonomists for standard genome sequencing and annotation.</title>
        <authorList>
            <consortium name="The Broad Institute Genomics Platform"/>
            <consortium name="The Broad Institute Genome Sequencing Center for Infectious Disease"/>
            <person name="Wu L."/>
            <person name="Ma J."/>
        </authorList>
    </citation>
    <scope>NUCLEOTIDE SEQUENCE [LARGE SCALE GENOMIC DNA]</scope>
    <source>
        <strain evidence="3">JCM 17939</strain>
    </source>
</reference>
<name>A0ABP8U3X2_9ACTN</name>
<sequence length="77" mass="8184">MDRQSRPLLNRIPTPDVDARSNAAGSAQAARPVKSNFGRNNRIQTLSGSTGRSPPGRTGYDSASAKRSTCPVSVDQQ</sequence>
<proteinExistence type="predicted"/>
<feature type="compositionally biased region" description="Polar residues" evidence="1">
    <location>
        <begin position="37"/>
        <end position="52"/>
    </location>
</feature>
<organism evidence="2 3">
    <name type="scientific">Actinoallomurus vinaceus</name>
    <dbReference type="NCBI Taxonomy" id="1080074"/>
    <lineage>
        <taxon>Bacteria</taxon>
        <taxon>Bacillati</taxon>
        <taxon>Actinomycetota</taxon>
        <taxon>Actinomycetes</taxon>
        <taxon>Streptosporangiales</taxon>
        <taxon>Thermomonosporaceae</taxon>
        <taxon>Actinoallomurus</taxon>
    </lineage>
</organism>